<comment type="caution">
    <text evidence="2">The sequence shown here is derived from an EMBL/GenBank/DDBJ whole genome shotgun (WGS) entry which is preliminary data.</text>
</comment>
<evidence type="ECO:0000313" key="2">
    <source>
        <dbReference type="EMBL" id="KAK7504460.1"/>
    </source>
</evidence>
<evidence type="ECO:0000256" key="1">
    <source>
        <dbReference type="SAM" id="MobiDB-lite"/>
    </source>
</evidence>
<accession>A0ABD0LY45</accession>
<keyword evidence="3" id="KW-1185">Reference proteome</keyword>
<proteinExistence type="predicted"/>
<organism evidence="2 3">
    <name type="scientific">Batillaria attramentaria</name>
    <dbReference type="NCBI Taxonomy" id="370345"/>
    <lineage>
        <taxon>Eukaryota</taxon>
        <taxon>Metazoa</taxon>
        <taxon>Spiralia</taxon>
        <taxon>Lophotrochozoa</taxon>
        <taxon>Mollusca</taxon>
        <taxon>Gastropoda</taxon>
        <taxon>Caenogastropoda</taxon>
        <taxon>Sorbeoconcha</taxon>
        <taxon>Cerithioidea</taxon>
        <taxon>Batillariidae</taxon>
        <taxon>Batillaria</taxon>
    </lineage>
</organism>
<dbReference type="Proteomes" id="UP001519460">
    <property type="component" value="Unassembled WGS sequence"/>
</dbReference>
<name>A0ABD0LY45_9CAEN</name>
<protein>
    <submittedName>
        <fullName evidence="2">Uncharacterized protein</fullName>
    </submittedName>
</protein>
<dbReference type="AlphaFoldDB" id="A0ABD0LY45"/>
<dbReference type="EMBL" id="JACVVK020000015">
    <property type="protein sequence ID" value="KAK7504460.1"/>
    <property type="molecule type" value="Genomic_DNA"/>
</dbReference>
<feature type="region of interest" description="Disordered" evidence="1">
    <location>
        <begin position="37"/>
        <end position="79"/>
    </location>
</feature>
<gene>
    <name evidence="2" type="ORF">BaRGS_00004326</name>
</gene>
<evidence type="ECO:0000313" key="3">
    <source>
        <dbReference type="Proteomes" id="UP001519460"/>
    </source>
</evidence>
<reference evidence="2 3" key="1">
    <citation type="journal article" date="2023" name="Sci. Data">
        <title>Genome assembly of the Korean intertidal mud-creeper Batillaria attramentaria.</title>
        <authorList>
            <person name="Patra A.K."/>
            <person name="Ho P.T."/>
            <person name="Jun S."/>
            <person name="Lee S.J."/>
            <person name="Kim Y."/>
            <person name="Won Y.J."/>
        </authorList>
    </citation>
    <scope>NUCLEOTIDE SEQUENCE [LARGE SCALE GENOMIC DNA]</scope>
    <source>
        <strain evidence="2">Wonlab-2016</strain>
    </source>
</reference>
<sequence length="99" mass="10729">MSSPNGFVSAIQPHTKPQTIFSVASCQHKLTRSLCLRPLPAPTHPAHSSSRPSHFKLSRETTPSSTVQGRGKPLPVLPPRTLRARAQTCCIPFTPSSSF</sequence>